<evidence type="ECO:0000313" key="1">
    <source>
        <dbReference type="EMBL" id="VEL38605.1"/>
    </source>
</evidence>
<organism evidence="1 2">
    <name type="scientific">Protopolystoma xenopodis</name>
    <dbReference type="NCBI Taxonomy" id="117903"/>
    <lineage>
        <taxon>Eukaryota</taxon>
        <taxon>Metazoa</taxon>
        <taxon>Spiralia</taxon>
        <taxon>Lophotrochozoa</taxon>
        <taxon>Platyhelminthes</taxon>
        <taxon>Monogenea</taxon>
        <taxon>Polyopisthocotylea</taxon>
        <taxon>Polystomatidea</taxon>
        <taxon>Polystomatidae</taxon>
        <taxon>Protopolystoma</taxon>
    </lineage>
</organism>
<comment type="caution">
    <text evidence="1">The sequence shown here is derived from an EMBL/GenBank/DDBJ whole genome shotgun (WGS) entry which is preliminary data.</text>
</comment>
<keyword evidence="2" id="KW-1185">Reference proteome</keyword>
<dbReference type="EMBL" id="CAAALY010258376">
    <property type="protein sequence ID" value="VEL38605.1"/>
    <property type="molecule type" value="Genomic_DNA"/>
</dbReference>
<reference evidence="1" key="1">
    <citation type="submission" date="2018-11" db="EMBL/GenBank/DDBJ databases">
        <authorList>
            <consortium name="Pathogen Informatics"/>
        </authorList>
    </citation>
    <scope>NUCLEOTIDE SEQUENCE</scope>
</reference>
<name>A0A448XK40_9PLAT</name>
<protein>
    <submittedName>
        <fullName evidence="1">Uncharacterized protein</fullName>
    </submittedName>
</protein>
<sequence length="106" mass="12068">MMPAKHLRMYQVYCQMLGIMATTMADDFGLDYNVEVTPSRISVQPYRRFSFVCRALDPTKRAEVTFIDGRQISSDSRFSVSRLSPDAVNVEAVLGLTERENGLEIR</sequence>
<evidence type="ECO:0000313" key="2">
    <source>
        <dbReference type="Proteomes" id="UP000784294"/>
    </source>
</evidence>
<gene>
    <name evidence="1" type="ORF">PXEA_LOCUS32045</name>
</gene>
<dbReference type="AlphaFoldDB" id="A0A448XK40"/>
<accession>A0A448XK40</accession>
<proteinExistence type="predicted"/>
<dbReference type="Proteomes" id="UP000784294">
    <property type="component" value="Unassembled WGS sequence"/>
</dbReference>